<dbReference type="InterPro" id="IPR000504">
    <property type="entry name" value="RRM_dom"/>
</dbReference>
<proteinExistence type="predicted"/>
<dbReference type="Proteomes" id="UP000664132">
    <property type="component" value="Unassembled WGS sequence"/>
</dbReference>
<protein>
    <recommendedName>
        <fullName evidence="4">RRM domain-containing protein</fullName>
    </recommendedName>
</protein>
<dbReference type="GO" id="GO:0003723">
    <property type="term" value="F:RNA binding"/>
    <property type="evidence" value="ECO:0007669"/>
    <property type="project" value="UniProtKB-UniRule"/>
</dbReference>
<evidence type="ECO:0000313" key="5">
    <source>
        <dbReference type="EMBL" id="KAG4414234.1"/>
    </source>
</evidence>
<dbReference type="PROSITE" id="PS50102">
    <property type="entry name" value="RRM"/>
    <property type="match status" value="1"/>
</dbReference>
<dbReference type="AlphaFoldDB" id="A0A8H7T6B5"/>
<dbReference type="InterPro" id="IPR035979">
    <property type="entry name" value="RBD_domain_sf"/>
</dbReference>
<reference evidence="5" key="1">
    <citation type="submission" date="2021-02" db="EMBL/GenBank/DDBJ databases">
        <title>Genome sequence Cadophora malorum strain M34.</title>
        <authorList>
            <person name="Stefanovic E."/>
            <person name="Vu D."/>
            <person name="Scully C."/>
            <person name="Dijksterhuis J."/>
            <person name="Roader J."/>
            <person name="Houbraken J."/>
        </authorList>
    </citation>
    <scope>NUCLEOTIDE SEQUENCE</scope>
    <source>
        <strain evidence="5">M34</strain>
    </source>
</reference>
<feature type="compositionally biased region" description="Polar residues" evidence="3">
    <location>
        <begin position="1"/>
        <end position="10"/>
    </location>
</feature>
<dbReference type="SUPFAM" id="SSF54928">
    <property type="entry name" value="RNA-binding domain, RBD"/>
    <property type="match status" value="1"/>
</dbReference>
<dbReference type="EMBL" id="JAFJYH010000275">
    <property type="protein sequence ID" value="KAG4414234.1"/>
    <property type="molecule type" value="Genomic_DNA"/>
</dbReference>
<evidence type="ECO:0000256" key="1">
    <source>
        <dbReference type="ARBA" id="ARBA00022884"/>
    </source>
</evidence>
<name>A0A8H7T6B5_9HELO</name>
<dbReference type="InterPro" id="IPR007201">
    <property type="entry name" value="Mei2-like_Rrm_C"/>
</dbReference>
<keyword evidence="1 2" id="KW-0694">RNA-binding</keyword>
<dbReference type="PANTHER" id="PTHR23189">
    <property type="entry name" value="RNA RECOGNITION MOTIF-CONTAINING"/>
    <property type="match status" value="1"/>
</dbReference>
<dbReference type="Pfam" id="PF04059">
    <property type="entry name" value="RRM_2"/>
    <property type="match status" value="1"/>
</dbReference>
<feature type="region of interest" description="Disordered" evidence="3">
    <location>
        <begin position="676"/>
        <end position="717"/>
    </location>
</feature>
<evidence type="ECO:0000256" key="3">
    <source>
        <dbReference type="SAM" id="MobiDB-lite"/>
    </source>
</evidence>
<keyword evidence="6" id="KW-1185">Reference proteome</keyword>
<comment type="caution">
    <text evidence="5">The sequence shown here is derived from an EMBL/GenBank/DDBJ whole genome shotgun (WGS) entry which is preliminary data.</text>
</comment>
<feature type="compositionally biased region" description="Low complexity" evidence="3">
    <location>
        <begin position="82"/>
        <end position="99"/>
    </location>
</feature>
<feature type="compositionally biased region" description="Polar residues" evidence="3">
    <location>
        <begin position="360"/>
        <end position="372"/>
    </location>
</feature>
<evidence type="ECO:0000259" key="4">
    <source>
        <dbReference type="PROSITE" id="PS50102"/>
    </source>
</evidence>
<feature type="region of interest" description="Disordered" evidence="3">
    <location>
        <begin position="79"/>
        <end position="99"/>
    </location>
</feature>
<evidence type="ECO:0000256" key="2">
    <source>
        <dbReference type="PROSITE-ProRule" id="PRU00176"/>
    </source>
</evidence>
<evidence type="ECO:0000313" key="6">
    <source>
        <dbReference type="Proteomes" id="UP000664132"/>
    </source>
</evidence>
<feature type="region of interest" description="Disordered" evidence="3">
    <location>
        <begin position="319"/>
        <end position="372"/>
    </location>
</feature>
<sequence>MSRYTNSPHSSLRDDSVQNTPYTTLTAFSPEDVRTSQIFAGRSKMPPPGAHNDPFVTSAKAAKADQKLSATASAFKPFGMRTSSIGSTPSGSSISGPIPGTTQYLDAVIEKENSPSRGLSDTDMSFGVFTTSTMMSRNIKVSSILKNDVMPLIEATWKKLHQTGSPVRGSHSFRDLGDVVFIKLGNISDAPTVYNALSKDHDNIAVEYVSINEYNKTVSPQSNLVSVHQGQVSLRVKYPAGRGSNKIQFEKGIRDLLAVEGSIVAWQKMAATEAGVFHLIAEFNDAGHAFRAIQRLNNMNLTDTVNPCMISINAHEPDKVSTVPSQRPASTFTPTRRSGPSGDQSSLIGSMGSMSINSSQAVPTPSTAGYAGNTATPSPMGYGPGNAGFGVPPGMLALPLNSVYSPATLGTPLQQYSMNEYGQYQPAGPSPFFQQGYKSNTMVPYTPRSNGYGPQYPSSGPRFHQNNFHSGPGQNNYYHPRGDGRWDGRYDMVRYGANRHLGPRSPRPNQAAGQHNHVDIERIRAGIDVRTTVMLRNIPNKVDQAMLKEIVDESSFGKYDFMYLRIDFSNNCNVGYAFINFHDFVETRSNQKWQRFRSDKVAEVSYATIQGRDCLIQKFRNSSVMLEPEHYRPKLFFILQDGKELAGKEEPFPPSDNASKLKRSCENAEHVGLFAPSAGQHFRDEQRRRRSQYDRGTSLAERDEYYDEGPYISYPNY</sequence>
<accession>A0A8H7T6B5</accession>
<feature type="domain" description="RRM" evidence="4">
    <location>
        <begin position="531"/>
        <end position="621"/>
    </location>
</feature>
<feature type="compositionally biased region" description="Polar residues" evidence="3">
    <location>
        <begin position="322"/>
        <end position="344"/>
    </location>
</feature>
<feature type="compositionally biased region" description="Low complexity" evidence="3">
    <location>
        <begin position="345"/>
        <end position="359"/>
    </location>
</feature>
<feature type="compositionally biased region" description="Basic and acidic residues" evidence="3">
    <location>
        <begin position="681"/>
        <end position="693"/>
    </location>
</feature>
<organism evidence="5 6">
    <name type="scientific">Cadophora malorum</name>
    <dbReference type="NCBI Taxonomy" id="108018"/>
    <lineage>
        <taxon>Eukaryota</taxon>
        <taxon>Fungi</taxon>
        <taxon>Dikarya</taxon>
        <taxon>Ascomycota</taxon>
        <taxon>Pezizomycotina</taxon>
        <taxon>Leotiomycetes</taxon>
        <taxon>Helotiales</taxon>
        <taxon>Ploettnerulaceae</taxon>
        <taxon>Cadophora</taxon>
    </lineage>
</organism>
<gene>
    <name evidence="5" type="ORF">IFR04_012640</name>
</gene>
<feature type="region of interest" description="Disordered" evidence="3">
    <location>
        <begin position="1"/>
        <end position="24"/>
    </location>
</feature>
<dbReference type="OrthoDB" id="417481at2759"/>